<keyword evidence="4" id="KW-0547">Nucleotide-binding</keyword>
<feature type="compositionally biased region" description="Pro residues" evidence="9">
    <location>
        <begin position="144"/>
        <end position="155"/>
    </location>
</feature>
<evidence type="ECO:0000256" key="4">
    <source>
        <dbReference type="ARBA" id="ARBA00022741"/>
    </source>
</evidence>
<organism evidence="11 12">
    <name type="scientific">Canis lupus familiaris</name>
    <name type="common">Dog</name>
    <name type="synonym">Canis familiaris</name>
    <dbReference type="NCBI Taxonomy" id="9615"/>
    <lineage>
        <taxon>Eukaryota</taxon>
        <taxon>Metazoa</taxon>
        <taxon>Chordata</taxon>
        <taxon>Craniata</taxon>
        <taxon>Vertebrata</taxon>
        <taxon>Euteleostomi</taxon>
        <taxon>Mammalia</taxon>
        <taxon>Eutheria</taxon>
        <taxon>Laurasiatheria</taxon>
        <taxon>Carnivora</taxon>
        <taxon>Caniformia</taxon>
        <taxon>Canidae</taxon>
        <taxon>Canis</taxon>
    </lineage>
</organism>
<protein>
    <recommendedName>
        <fullName evidence="10">Deoxynucleoside kinase domain-containing protein</fullName>
    </recommendedName>
</protein>
<keyword evidence="3" id="KW-0808">Transferase</keyword>
<dbReference type="GO" id="GO:0004138">
    <property type="term" value="F:deoxyguanosine kinase activity"/>
    <property type="evidence" value="ECO:0007669"/>
    <property type="project" value="UniProtKB-EC"/>
</dbReference>
<feature type="region of interest" description="Disordered" evidence="9">
    <location>
        <begin position="1"/>
        <end position="67"/>
    </location>
</feature>
<evidence type="ECO:0000256" key="3">
    <source>
        <dbReference type="ARBA" id="ARBA00022679"/>
    </source>
</evidence>
<comment type="similarity">
    <text evidence="1">Belongs to the DCK/DGK family.</text>
</comment>
<comment type="subunit">
    <text evidence="2">Homodimer.</text>
</comment>
<feature type="region of interest" description="Disordered" evidence="9">
    <location>
        <begin position="80"/>
        <end position="307"/>
    </location>
</feature>
<dbReference type="InterPro" id="IPR027417">
    <property type="entry name" value="P-loop_NTPase"/>
</dbReference>
<feature type="domain" description="Deoxynucleoside kinase" evidence="10">
    <location>
        <begin position="349"/>
        <end position="582"/>
    </location>
</feature>
<comment type="catalytic activity">
    <reaction evidence="8">
        <text>2'-deoxyadenosine + ATP = dAMP + ADP + H(+)</text>
        <dbReference type="Rhea" id="RHEA:23452"/>
        <dbReference type="ChEBI" id="CHEBI:15378"/>
        <dbReference type="ChEBI" id="CHEBI:17256"/>
        <dbReference type="ChEBI" id="CHEBI:30616"/>
        <dbReference type="ChEBI" id="CHEBI:58245"/>
        <dbReference type="ChEBI" id="CHEBI:456216"/>
        <dbReference type="EC" id="2.7.1.76"/>
    </reaction>
</comment>
<evidence type="ECO:0000256" key="2">
    <source>
        <dbReference type="ARBA" id="ARBA00011738"/>
    </source>
</evidence>
<feature type="compositionally biased region" description="Basic and acidic residues" evidence="9">
    <location>
        <begin position="203"/>
        <end position="234"/>
    </location>
</feature>
<dbReference type="Ensembl" id="ENSCAFT00040010766.1">
    <property type="protein sequence ID" value="ENSCAFP00040009338.1"/>
    <property type="gene ID" value="ENSCAFG00040005753.1"/>
</dbReference>
<dbReference type="InterPro" id="IPR031314">
    <property type="entry name" value="DNK_dom"/>
</dbReference>
<dbReference type="AlphaFoldDB" id="A0A8C0QC27"/>
<dbReference type="Pfam" id="PF01712">
    <property type="entry name" value="dNK"/>
    <property type="match status" value="1"/>
</dbReference>
<dbReference type="Proteomes" id="UP000694542">
    <property type="component" value="Chromosome 13"/>
</dbReference>
<dbReference type="SUPFAM" id="SSF52540">
    <property type="entry name" value="P-loop containing nucleoside triphosphate hydrolases"/>
    <property type="match status" value="1"/>
</dbReference>
<keyword evidence="5" id="KW-0418">Kinase</keyword>
<evidence type="ECO:0000256" key="9">
    <source>
        <dbReference type="SAM" id="MobiDB-lite"/>
    </source>
</evidence>
<evidence type="ECO:0000259" key="10">
    <source>
        <dbReference type="Pfam" id="PF01712"/>
    </source>
</evidence>
<evidence type="ECO:0000313" key="11">
    <source>
        <dbReference type="Ensembl" id="ENSCAFP00040009338.1"/>
    </source>
</evidence>
<feature type="compositionally biased region" description="Gly residues" evidence="9">
    <location>
        <begin position="291"/>
        <end position="303"/>
    </location>
</feature>
<sequence length="585" mass="63406">DEGGSGGRGVASGFVAPCAGSTFGLRDSELAASRRSSRTGRPGWGGPPCTGLRAAPTAGHVHALRRPGLPAALGPTVVLSAGPQRLAPPPPPPAASPPVLLQTRCWARGAPRRRVPAPPPPSAQAREHLQRRRRPRAPQASGTPAPPRPVRPPDPTWRGRTQGPRPRRRRRRGRGGVGAREREGRGRGGEGGGGRGGEEGGGEEGRGRRGGRREGEGREGRREAGVRGGERREGAWLPRWAGTRPCPAPAPAPPRPGPPPPPPPPRAKIKPRDRAAGEAAAPGPLPARRVGFGGGGGGGGGGPSARTCGHLHPPVGCARGAAKPGMATPPKRSCPSPATGSEGSRIKKIAIEGNIASGKTTFVNILKQVCEDWEVVPEPVARWCSVRSAQGDCEELTTSQKSGGNVLQMMYEKPERWSFTFQSYACLSRIRAQLACLDGKLKDAEKPVLFFERSIYSDRYVFAANLYESECMNETEWTIYQDWHDWMNHQFGQSLELDGIIYLRATPEKCLNRIYLRGRNEEQGIPLEYLEKLHYKHESWLLHRTLKTNFDFLQEIPILTLDINEDFKDKHDGLIEKVKEFLSTL</sequence>
<reference evidence="11" key="2">
    <citation type="submission" date="2025-08" db="UniProtKB">
        <authorList>
            <consortium name="Ensembl"/>
        </authorList>
    </citation>
    <scope>IDENTIFICATION</scope>
</reference>
<keyword evidence="6" id="KW-0067">ATP-binding</keyword>
<name>A0A8C0QC27_CANLF</name>
<feature type="compositionally biased region" description="Gly residues" evidence="9">
    <location>
        <begin position="1"/>
        <end position="10"/>
    </location>
</feature>
<feature type="compositionally biased region" description="Basic and acidic residues" evidence="9">
    <location>
        <begin position="179"/>
        <end position="188"/>
    </location>
</feature>
<feature type="compositionally biased region" description="Pro residues" evidence="9">
    <location>
        <begin position="246"/>
        <end position="266"/>
    </location>
</feature>
<dbReference type="PANTHER" id="PTHR10513">
    <property type="entry name" value="DEOXYNUCLEOSIDE KINASE"/>
    <property type="match status" value="1"/>
</dbReference>
<feature type="compositionally biased region" description="Pro residues" evidence="9">
    <location>
        <begin position="86"/>
        <end position="96"/>
    </location>
</feature>
<dbReference type="FunFam" id="3.40.50.300:FF:000461">
    <property type="entry name" value="Deoxycytidine kinase"/>
    <property type="match status" value="1"/>
</dbReference>
<reference evidence="11" key="1">
    <citation type="submission" date="2018-10" db="EMBL/GenBank/DDBJ databases">
        <title>De novo assembly of a Great Dane genome.</title>
        <authorList>
            <person name="Kidd J.M."/>
            <person name="Pendleton A.L."/>
            <person name="Shen F."/>
            <person name="Emery S."/>
        </authorList>
    </citation>
    <scope>NUCLEOTIDE SEQUENCE [LARGE SCALE GENOMIC DNA]</scope>
    <source>
        <strain evidence="11">Great Dane</strain>
    </source>
</reference>
<evidence type="ECO:0000256" key="7">
    <source>
        <dbReference type="ARBA" id="ARBA00047656"/>
    </source>
</evidence>
<dbReference type="GO" id="GO:0005524">
    <property type="term" value="F:ATP binding"/>
    <property type="evidence" value="ECO:0007669"/>
    <property type="project" value="UniProtKB-KW"/>
</dbReference>
<dbReference type="InterPro" id="IPR050566">
    <property type="entry name" value="Deoxyribonucleoside_kinase"/>
</dbReference>
<dbReference type="GO" id="GO:0004136">
    <property type="term" value="F:deoxyadenosine kinase activity"/>
    <property type="evidence" value="ECO:0007669"/>
    <property type="project" value="UniProtKB-EC"/>
</dbReference>
<proteinExistence type="inferred from homology"/>
<dbReference type="PANTHER" id="PTHR10513:SF19">
    <property type="entry name" value="DEOXYCYTIDINE KINASE"/>
    <property type="match status" value="1"/>
</dbReference>
<dbReference type="CDD" id="cd01673">
    <property type="entry name" value="dNK"/>
    <property type="match status" value="1"/>
</dbReference>
<evidence type="ECO:0000256" key="5">
    <source>
        <dbReference type="ARBA" id="ARBA00022777"/>
    </source>
</evidence>
<evidence type="ECO:0000256" key="8">
    <source>
        <dbReference type="ARBA" id="ARBA00048675"/>
    </source>
</evidence>
<dbReference type="Gene3D" id="3.40.50.300">
    <property type="entry name" value="P-loop containing nucleotide triphosphate hydrolases"/>
    <property type="match status" value="1"/>
</dbReference>
<feature type="region of interest" description="Disordered" evidence="9">
    <location>
        <begin position="319"/>
        <end position="343"/>
    </location>
</feature>
<feature type="compositionally biased region" description="Basic residues" evidence="9">
    <location>
        <begin position="165"/>
        <end position="174"/>
    </location>
</feature>
<accession>A0A8C0QC27</accession>
<evidence type="ECO:0000256" key="1">
    <source>
        <dbReference type="ARBA" id="ARBA00007420"/>
    </source>
</evidence>
<comment type="catalytic activity">
    <reaction evidence="7">
        <text>2'-deoxyguanosine + ATP = dGMP + ADP + H(+)</text>
        <dbReference type="Rhea" id="RHEA:19201"/>
        <dbReference type="ChEBI" id="CHEBI:15378"/>
        <dbReference type="ChEBI" id="CHEBI:17172"/>
        <dbReference type="ChEBI" id="CHEBI:30616"/>
        <dbReference type="ChEBI" id="CHEBI:57673"/>
        <dbReference type="ChEBI" id="CHEBI:456216"/>
        <dbReference type="EC" id="2.7.1.113"/>
    </reaction>
</comment>
<feature type="compositionally biased region" description="Low complexity" evidence="9">
    <location>
        <begin position="277"/>
        <end position="289"/>
    </location>
</feature>
<evidence type="ECO:0000256" key="6">
    <source>
        <dbReference type="ARBA" id="ARBA00022840"/>
    </source>
</evidence>
<evidence type="ECO:0000313" key="12">
    <source>
        <dbReference type="Proteomes" id="UP000694542"/>
    </source>
</evidence>